<evidence type="ECO:0000313" key="7">
    <source>
        <dbReference type="EMBL" id="KUO41439.1"/>
    </source>
</evidence>
<dbReference type="STRING" id="1776334.APZ16_06505"/>
<dbReference type="InterPro" id="IPR001353">
    <property type="entry name" value="Proteasome_sua/b"/>
</dbReference>
<dbReference type="GO" id="GO:0004298">
    <property type="term" value="F:threonine-type endopeptidase activity"/>
    <property type="evidence" value="ECO:0007669"/>
    <property type="project" value="InterPro"/>
</dbReference>
<keyword evidence="2 4" id="KW-0963">Cytoplasm</keyword>
<dbReference type="NCBIfam" id="TIGR03633">
    <property type="entry name" value="arc_protsome_A"/>
    <property type="match status" value="1"/>
</dbReference>
<evidence type="ECO:0000259" key="6">
    <source>
        <dbReference type="SMART" id="SM00948"/>
    </source>
</evidence>
<protein>
    <recommendedName>
        <fullName evidence="4">Proteasome subunit alpha</fullName>
    </recommendedName>
    <alternativeName>
        <fullName evidence="4">20S proteasome alpha subunit</fullName>
    </alternativeName>
    <alternativeName>
        <fullName evidence="4">Proteasome core protein PsmA</fullName>
    </alternativeName>
</protein>
<dbReference type="FunFam" id="3.60.20.10:FF:000004">
    <property type="entry name" value="Proteasome subunit alpha type-4"/>
    <property type="match status" value="1"/>
</dbReference>
<comment type="subunit">
    <text evidence="4">The 20S proteasome core is composed of 14 alpha and 14 beta subunits that assemble into four stacked heptameric rings, resulting in a barrel-shaped structure. The two inner rings, each composed of seven catalytic beta subunits, are sandwiched by two outer rings, each composed of seven alpha subunits. The catalytic chamber with the active sites is on the inside of the barrel. Has a gated structure, the ends of the cylinder being occluded by the N-termini of the alpha-subunits. Is capped at one or both ends by the proteasome regulatory ATPase, PAN.</text>
</comment>
<gene>
    <name evidence="4" type="primary">psmA</name>
    <name evidence="7" type="ORF">APZ16_06505</name>
</gene>
<dbReference type="GO" id="GO:0005737">
    <property type="term" value="C:cytoplasm"/>
    <property type="evidence" value="ECO:0007669"/>
    <property type="project" value="UniProtKB-SubCell"/>
</dbReference>
<dbReference type="GO" id="GO:0010498">
    <property type="term" value="P:proteasomal protein catabolic process"/>
    <property type="evidence" value="ECO:0007669"/>
    <property type="project" value="UniProtKB-UniRule"/>
</dbReference>
<dbReference type="AlphaFoldDB" id="A0A147JXY0"/>
<dbReference type="CDD" id="cd03756">
    <property type="entry name" value="proteasome_alpha_archeal"/>
    <property type="match status" value="1"/>
</dbReference>
<dbReference type="SMART" id="SM00948">
    <property type="entry name" value="Proteasome_A_N"/>
    <property type="match status" value="1"/>
</dbReference>
<dbReference type="PANTHER" id="PTHR11599">
    <property type="entry name" value="PROTEASOME SUBUNIT ALPHA/BETA"/>
    <property type="match status" value="1"/>
</dbReference>
<dbReference type="HAMAP" id="MF_00289_A">
    <property type="entry name" value="Proteasome_A_A"/>
    <property type="match status" value="1"/>
</dbReference>
<comment type="caution">
    <text evidence="7">The sequence shown here is derived from an EMBL/GenBank/DDBJ whole genome shotgun (WGS) entry which is preliminary data.</text>
</comment>
<name>A0A147JXY0_HADYE</name>
<dbReference type="InterPro" id="IPR050115">
    <property type="entry name" value="Proteasome_alpha"/>
</dbReference>
<dbReference type="SUPFAM" id="SSF56235">
    <property type="entry name" value="N-terminal nucleophile aminohydrolases (Ntn hydrolases)"/>
    <property type="match status" value="1"/>
</dbReference>
<evidence type="ECO:0000256" key="1">
    <source>
        <dbReference type="ARBA" id="ARBA00004496"/>
    </source>
</evidence>
<dbReference type="InterPro" id="IPR019982">
    <property type="entry name" value="Proteasome_asu_arc"/>
</dbReference>
<dbReference type="GO" id="GO:0019773">
    <property type="term" value="C:proteasome core complex, alpha-subunit complex"/>
    <property type="evidence" value="ECO:0007669"/>
    <property type="project" value="UniProtKB-UniRule"/>
</dbReference>
<comment type="subcellular location">
    <subcellularLocation>
        <location evidence="1 4">Cytoplasm</location>
    </subcellularLocation>
</comment>
<dbReference type="Proteomes" id="UP000074294">
    <property type="component" value="Unassembled WGS sequence"/>
</dbReference>
<evidence type="ECO:0000256" key="4">
    <source>
        <dbReference type="HAMAP-Rule" id="MF_00289"/>
    </source>
</evidence>
<keyword evidence="3 4" id="KW-0647">Proteasome</keyword>
<dbReference type="NCBIfam" id="NF003075">
    <property type="entry name" value="PRK03996.1"/>
    <property type="match status" value="1"/>
</dbReference>
<feature type="domain" description="Proteasome alpha-type subunits" evidence="6">
    <location>
        <begin position="10"/>
        <end position="32"/>
    </location>
</feature>
<accession>A0A147JXY0</accession>
<dbReference type="PROSITE" id="PS51475">
    <property type="entry name" value="PROTEASOME_ALPHA_2"/>
    <property type="match status" value="1"/>
</dbReference>
<comment type="function">
    <text evidence="4">Component of the proteasome core, a large protease complex with broad specificity involved in protein degradation.</text>
</comment>
<dbReference type="Pfam" id="PF10584">
    <property type="entry name" value="Proteasome_A_N"/>
    <property type="match status" value="1"/>
</dbReference>
<dbReference type="Gene3D" id="3.60.20.10">
    <property type="entry name" value="Glutamine Phosphoribosylpyrophosphate, subunit 1, domain 1"/>
    <property type="match status" value="1"/>
</dbReference>
<dbReference type="InterPro" id="IPR023332">
    <property type="entry name" value="Proteasome_alpha-type"/>
</dbReference>
<dbReference type="EMBL" id="LQMQ01000021">
    <property type="protein sequence ID" value="KUO41439.1"/>
    <property type="molecule type" value="Genomic_DNA"/>
</dbReference>
<proteinExistence type="inferred from homology"/>
<dbReference type="Pfam" id="PF00227">
    <property type="entry name" value="Proteasome"/>
    <property type="match status" value="1"/>
</dbReference>
<comment type="similarity">
    <text evidence="4 5">Belongs to the peptidase T1A family.</text>
</comment>
<dbReference type="InterPro" id="IPR000426">
    <property type="entry name" value="Proteasome_asu_N"/>
</dbReference>
<dbReference type="InterPro" id="IPR029055">
    <property type="entry name" value="Ntn_hydrolases_N"/>
</dbReference>
<evidence type="ECO:0000256" key="2">
    <source>
        <dbReference type="ARBA" id="ARBA00022490"/>
    </source>
</evidence>
<dbReference type="GO" id="GO:0006511">
    <property type="term" value="P:ubiquitin-dependent protein catabolic process"/>
    <property type="evidence" value="ECO:0007669"/>
    <property type="project" value="InterPro"/>
</dbReference>
<reference evidence="7 8" key="1">
    <citation type="journal article" date="2016" name="Nat. Microbiol.">
        <title>Genomic inference of the metabolism of cosmopolitan subsurface Archaea, Hadesarchaea.</title>
        <authorList>
            <person name="Baker B.J."/>
            <person name="Saw J.H."/>
            <person name="Lind A.E."/>
            <person name="Lazar C.S."/>
            <person name="Hinrichs K.-U."/>
            <person name="Teske A.P."/>
            <person name="Ettema T.J."/>
        </authorList>
    </citation>
    <scope>NUCLEOTIDE SEQUENCE [LARGE SCALE GENOMIC DNA]</scope>
</reference>
<evidence type="ECO:0000313" key="8">
    <source>
        <dbReference type="Proteomes" id="UP000074294"/>
    </source>
</evidence>
<sequence>MAFVPPGAGYDRAITVFSPDGKLFQVQYAQEAVKRGLTALGIKVNEGVVLAAEKRVRSKLVEETSIEKIFQVDEHIGAAASGLIADARVLIDHARIEAQINRLRYDEAISVEALAKRIGDTKQLYTQHGGVRPFGARLLIAGVDDKKPRLFETDPSGVVAAYKCQAIGGGAQTVTEFLERKYEETLSLEDAILLALEALRLVVEGEFSEENVEMAIIPVKTGRFQKLSNEEIAKYIKKLGPKPQTKPAKE</sequence>
<comment type="activity regulation">
    <text evidence="4">The formation of the proteasomal ATPase PAN-20S proteasome complex, via the docking of the C-termini of PAN into the intersubunit pockets in the alpha-rings, triggers opening of the gate for substrate entry. Interconversion between the open-gate and close-gate conformations leads to a dynamic regulation of the 20S proteasome proteolysis activity.</text>
</comment>
<organism evidence="7 8">
    <name type="scientific">Hadarchaeum yellowstonense</name>
    <dbReference type="NCBI Taxonomy" id="1776334"/>
    <lineage>
        <taxon>Archaea</taxon>
        <taxon>Methanobacteriati</taxon>
        <taxon>Candidatus Hadarchaeota</taxon>
        <taxon>Candidatus Hadarchaeia</taxon>
        <taxon>Candidatus Hadarchaeales</taxon>
        <taxon>Candidatus Hadarchaeaceae</taxon>
        <taxon>Candidatus Hadarchaeum</taxon>
    </lineage>
</organism>
<evidence type="ECO:0000256" key="3">
    <source>
        <dbReference type="ARBA" id="ARBA00022942"/>
    </source>
</evidence>
<evidence type="ECO:0000256" key="5">
    <source>
        <dbReference type="PROSITE-ProRule" id="PRU00808"/>
    </source>
</evidence>